<dbReference type="EMBL" id="QWGB01000005">
    <property type="protein sequence ID" value="RIJ24060.1"/>
    <property type="molecule type" value="Genomic_DNA"/>
</dbReference>
<dbReference type="RefSeq" id="WP_119379249.1">
    <property type="nucleotide sequence ID" value="NZ_QWGB01000005.1"/>
</dbReference>
<reference evidence="2 3" key="1">
    <citation type="submission" date="2018-08" db="EMBL/GenBank/DDBJ databases">
        <title>Henriciella mobilis sp. nov., isolated from seawater.</title>
        <authorList>
            <person name="Cheng H."/>
            <person name="Wu Y.-H."/>
            <person name="Xu X.-W."/>
            <person name="Guo L.-L."/>
        </authorList>
    </citation>
    <scope>NUCLEOTIDE SEQUENCE [LARGE SCALE GENOMIC DNA]</scope>
    <source>
        <strain evidence="2 3">CCUG66934</strain>
    </source>
</reference>
<gene>
    <name evidence="2" type="ORF">D1224_07390</name>
</gene>
<feature type="signal peptide" evidence="1">
    <location>
        <begin position="1"/>
        <end position="20"/>
    </location>
</feature>
<keyword evidence="1" id="KW-0732">Signal</keyword>
<proteinExistence type="predicted"/>
<dbReference type="AlphaFoldDB" id="A0A399QYS3"/>
<evidence type="ECO:0000313" key="2">
    <source>
        <dbReference type="EMBL" id="RIJ24060.1"/>
    </source>
</evidence>
<evidence type="ECO:0000256" key="1">
    <source>
        <dbReference type="SAM" id="SignalP"/>
    </source>
</evidence>
<sequence>MKRTALALAAISICAAPAFAASITVKFDSDSGNDQEAVFHDDGTLTSASGDGTYTYDEDASKMCIESDAYNGCMTFAEPGDEVGHSTAYTGDNGASGTATIIAAEE</sequence>
<keyword evidence="3" id="KW-1185">Reference proteome</keyword>
<dbReference type="OrthoDB" id="9893539at2"/>
<protein>
    <submittedName>
        <fullName evidence="2">Uncharacterized protein</fullName>
    </submittedName>
</protein>
<accession>A0A399QYS3</accession>
<comment type="caution">
    <text evidence="2">The sequence shown here is derived from an EMBL/GenBank/DDBJ whole genome shotgun (WGS) entry which is preliminary data.</text>
</comment>
<dbReference type="Proteomes" id="UP000265431">
    <property type="component" value="Unassembled WGS sequence"/>
</dbReference>
<evidence type="ECO:0000313" key="3">
    <source>
        <dbReference type="Proteomes" id="UP000265431"/>
    </source>
</evidence>
<organism evidence="2 3">
    <name type="scientific">Henriciella barbarensis</name>
    <dbReference type="NCBI Taxonomy" id="86342"/>
    <lineage>
        <taxon>Bacteria</taxon>
        <taxon>Pseudomonadati</taxon>
        <taxon>Pseudomonadota</taxon>
        <taxon>Alphaproteobacteria</taxon>
        <taxon>Hyphomonadales</taxon>
        <taxon>Hyphomonadaceae</taxon>
        <taxon>Henriciella</taxon>
    </lineage>
</organism>
<feature type="chain" id="PRO_5017247074" evidence="1">
    <location>
        <begin position="21"/>
        <end position="106"/>
    </location>
</feature>
<name>A0A399QYS3_9PROT</name>